<keyword evidence="2" id="KW-1185">Reference proteome</keyword>
<dbReference type="Proteomes" id="UP001164250">
    <property type="component" value="Chromosome 8"/>
</dbReference>
<evidence type="ECO:0000313" key="2">
    <source>
        <dbReference type="Proteomes" id="UP001164250"/>
    </source>
</evidence>
<comment type="caution">
    <text evidence="1">The sequence shown here is derived from an EMBL/GenBank/DDBJ whole genome shotgun (WGS) entry which is preliminary data.</text>
</comment>
<gene>
    <name evidence="1" type="ORF">Patl1_14547</name>
</gene>
<organism evidence="1 2">
    <name type="scientific">Pistacia atlantica</name>
    <dbReference type="NCBI Taxonomy" id="434234"/>
    <lineage>
        <taxon>Eukaryota</taxon>
        <taxon>Viridiplantae</taxon>
        <taxon>Streptophyta</taxon>
        <taxon>Embryophyta</taxon>
        <taxon>Tracheophyta</taxon>
        <taxon>Spermatophyta</taxon>
        <taxon>Magnoliopsida</taxon>
        <taxon>eudicotyledons</taxon>
        <taxon>Gunneridae</taxon>
        <taxon>Pentapetalae</taxon>
        <taxon>rosids</taxon>
        <taxon>malvids</taxon>
        <taxon>Sapindales</taxon>
        <taxon>Anacardiaceae</taxon>
        <taxon>Pistacia</taxon>
    </lineage>
</organism>
<proteinExistence type="predicted"/>
<accession>A0ACC1ASV2</accession>
<reference evidence="2" key="1">
    <citation type="journal article" date="2023" name="G3 (Bethesda)">
        <title>Genome assembly and association tests identify interacting loci associated with vigor, precocity, and sex in interspecific pistachio rootstocks.</title>
        <authorList>
            <person name="Palmer W."/>
            <person name="Jacygrad E."/>
            <person name="Sagayaradj S."/>
            <person name="Cavanaugh K."/>
            <person name="Han R."/>
            <person name="Bertier L."/>
            <person name="Beede B."/>
            <person name="Kafkas S."/>
            <person name="Golino D."/>
            <person name="Preece J."/>
            <person name="Michelmore R."/>
        </authorList>
    </citation>
    <scope>NUCLEOTIDE SEQUENCE [LARGE SCALE GENOMIC DNA]</scope>
</reference>
<dbReference type="EMBL" id="CM047904">
    <property type="protein sequence ID" value="KAJ0089693.1"/>
    <property type="molecule type" value="Genomic_DNA"/>
</dbReference>
<name>A0ACC1ASV2_9ROSI</name>
<sequence>MYAHLCSDLNEKLPPIPSDEPGGKEITVKRILLNNCQEAFEGSYELGEEVRQMTTPEQEMKRRGKERMLKLRTLGNIRLISELVKQKMVPERVVHYIVQKLLGHDSASYPAEENVEAVCQVFNTIGKQLDESPNSRHINDKYFSKLNDLTSNPQLAPRLRFMVHDVLDLRATTSIRNNRISGAQVITGPGGMPITRRGSGGMMHGIPVTRKIPWYAAREWYPLGRPSNFYSARTFIPISLHLLNLAPAPYVPPVVEKPQHHVRLNMDELGKKTVSLLEEYFGILDLGEALTCVEELKAPGYHPEFVKESISLALEKGPPRVDPLAKLLEHLLAKKVITPRDIETGCLNYGRLMDDIAIDLPKAPNNFGEIVGKLILVGGLDFKFVKEILTKMEDDKFQKTLFDATMNTVSLSPSGQNILDSQASDIESCRSLF</sequence>
<protein>
    <submittedName>
        <fullName evidence="1">Uncharacterized protein</fullName>
    </submittedName>
</protein>
<evidence type="ECO:0000313" key="1">
    <source>
        <dbReference type="EMBL" id="KAJ0089693.1"/>
    </source>
</evidence>